<protein>
    <submittedName>
        <fullName evidence="2">Uncharacterized protein</fullName>
    </submittedName>
</protein>
<dbReference type="InterPro" id="IPR036396">
    <property type="entry name" value="Cyt_P450_sf"/>
</dbReference>
<dbReference type="InterPro" id="IPR001128">
    <property type="entry name" value="Cyt_P450"/>
</dbReference>
<gene>
    <name evidence="2" type="ORF">FNK824_LOCUS10160</name>
</gene>
<comment type="similarity">
    <text evidence="1">Belongs to the cytochrome P450 family.</text>
</comment>
<accession>A0A818VUU5</accession>
<feature type="non-terminal residue" evidence="2">
    <location>
        <position position="1"/>
    </location>
</feature>
<dbReference type="Gene3D" id="1.10.630.10">
    <property type="entry name" value="Cytochrome P450"/>
    <property type="match status" value="1"/>
</dbReference>
<dbReference type="Pfam" id="PF00067">
    <property type="entry name" value="p450"/>
    <property type="match status" value="1"/>
</dbReference>
<evidence type="ECO:0000313" key="3">
    <source>
        <dbReference type="Proteomes" id="UP000663874"/>
    </source>
</evidence>
<sequence>MKRRNKYIVLLFVGSLIDQIYDEKLSFDDIQEEVDTFIFEGHVTTTTAINFCCYLVECYQDVQRKVDIGMDANFGEIRQQQENKVRHDLNSALLDSDADRKYFAAELAKREVIIDDLSREKYNYQDFERESSDKLKLLKNQLVKVEGHSLKELERTKQLQVIEMQIEYEKRRALTEDEKDRINERYR</sequence>
<dbReference type="Proteomes" id="UP000663874">
    <property type="component" value="Unassembled WGS sequence"/>
</dbReference>
<dbReference type="GO" id="GO:0016705">
    <property type="term" value="F:oxidoreductase activity, acting on paired donors, with incorporation or reduction of molecular oxygen"/>
    <property type="evidence" value="ECO:0007669"/>
    <property type="project" value="InterPro"/>
</dbReference>
<reference evidence="2" key="1">
    <citation type="submission" date="2021-02" db="EMBL/GenBank/DDBJ databases">
        <authorList>
            <person name="Nowell W R."/>
        </authorList>
    </citation>
    <scope>NUCLEOTIDE SEQUENCE</scope>
</reference>
<dbReference type="GO" id="GO:0005506">
    <property type="term" value="F:iron ion binding"/>
    <property type="evidence" value="ECO:0007669"/>
    <property type="project" value="InterPro"/>
</dbReference>
<evidence type="ECO:0000256" key="1">
    <source>
        <dbReference type="ARBA" id="ARBA00010617"/>
    </source>
</evidence>
<name>A0A818VUU5_9BILA</name>
<dbReference type="GO" id="GO:0020037">
    <property type="term" value="F:heme binding"/>
    <property type="evidence" value="ECO:0007669"/>
    <property type="project" value="InterPro"/>
</dbReference>
<dbReference type="GO" id="GO:0004497">
    <property type="term" value="F:monooxygenase activity"/>
    <property type="evidence" value="ECO:0007669"/>
    <property type="project" value="InterPro"/>
</dbReference>
<evidence type="ECO:0000313" key="2">
    <source>
        <dbReference type="EMBL" id="CAF3716150.1"/>
    </source>
</evidence>
<dbReference type="SUPFAM" id="SSF48264">
    <property type="entry name" value="Cytochrome P450"/>
    <property type="match status" value="1"/>
</dbReference>
<comment type="caution">
    <text evidence="2">The sequence shown here is derived from an EMBL/GenBank/DDBJ whole genome shotgun (WGS) entry which is preliminary data.</text>
</comment>
<dbReference type="EMBL" id="CAJOBE010001120">
    <property type="protein sequence ID" value="CAF3716150.1"/>
    <property type="molecule type" value="Genomic_DNA"/>
</dbReference>
<organism evidence="2 3">
    <name type="scientific">Rotaria sordida</name>
    <dbReference type="NCBI Taxonomy" id="392033"/>
    <lineage>
        <taxon>Eukaryota</taxon>
        <taxon>Metazoa</taxon>
        <taxon>Spiralia</taxon>
        <taxon>Gnathifera</taxon>
        <taxon>Rotifera</taxon>
        <taxon>Eurotatoria</taxon>
        <taxon>Bdelloidea</taxon>
        <taxon>Philodinida</taxon>
        <taxon>Philodinidae</taxon>
        <taxon>Rotaria</taxon>
    </lineage>
</organism>
<proteinExistence type="inferred from homology"/>
<dbReference type="AlphaFoldDB" id="A0A818VUU5"/>